<dbReference type="GeneID" id="68108587"/>
<accession>A0A6A5BYT6</accession>
<comment type="caution">
    <text evidence="3">The sequence shown here is derived from an EMBL/GenBank/DDBJ whole genome shotgun (WGS) entry which is preliminary data.</text>
</comment>
<proteinExistence type="predicted"/>
<dbReference type="Proteomes" id="UP000444721">
    <property type="component" value="Unassembled WGS sequence"/>
</dbReference>
<feature type="coiled-coil region" evidence="1">
    <location>
        <begin position="883"/>
        <end position="992"/>
    </location>
</feature>
<feature type="compositionally biased region" description="Basic and acidic residues" evidence="2">
    <location>
        <begin position="64"/>
        <end position="80"/>
    </location>
</feature>
<dbReference type="RefSeq" id="XP_044564414.1">
    <property type="nucleotide sequence ID" value="XM_044704347.1"/>
</dbReference>
<feature type="coiled-coil region" evidence="1">
    <location>
        <begin position="500"/>
        <end position="527"/>
    </location>
</feature>
<sequence>MEKAQMNDHPVRSQNNEQVGYYQEEVSRTSEAFHTTTSQGDEESDLQNPRETIITHSQAMPPVHENEWMPKHSEREEIHRSHAAAGDSPQESSLSMFNTFFQAKSNYLDSIIEDWKNLLATTTPSAPPVSNLEQTNPELSSREAMISESGVTPTKQDTKNLEEEKRSPSKSSSKEHKQTMTPLYYSPDNKEVYRPKLDDKIVGTSDDDLYSATLPQEENEANNELTSTTNTEALDESEKEEDEEYYEEDFDQNETVIVTPSSTTYNMHDSDATMEQANSIIKESYTPYYGGSILSSTPDGSSSDRNVSSTLSASSTARILDFEKLNRSEISLSSPLFSSTNTPLHERTSPSEQVGQQESTNAITLNTFISPQSLPLKVLAQMNKESEKTPDLPFVSKHNNHIEEHETSMDFSQQNNEDRAYIGDFESPPQSSTYSKSSNASPTLVSEEEVRNSLRAEGERLEFKPQPKFLHGDDKESSSLQVESKTSKRDRELIETYSRMNSLVEQNEELVQQLSSVLKRNDELRKALLLSETKRNRLSEINKDLTQQMSLIKVEEELSSKNTASKSEFETITTLKQTLDEKEKIISELQDEILMAKKENSQLQQLLDPSVYESKNQAQIEQLKSEIRSLQDTIEGLNVKFKDTRRKDDENNKRREIEVRKEYIVKLSQLEKERHDMEEENALLKLKIKELEEQVLHAGNKDQEHLAITLEKEEEYIRKITSLNQEHLLQIQELQRSFRSTEISLRKLIDEKDFTIQQLRESHENDSNIPSSSQNNFESILASHHQQLDKLSQEVDAKNDTIQKQNTQLENATMELELLKQRCSTLSGLVVKYERKIHDLEISTMFFEGETKRLQLANSHLEQDISTAAHEHENLQKIYEEHFNSIQATSRDHEQTISKLQEEKSQAIKKLSVLEEELNVLRSNYANLKSLFEKREQSFSVQRENYDSQISSMKQHHEKALKELREKYSQLLESKNERMSSLEQSNIRIEKQDQLMKKVLKDKLLDSLHLQEDFKSIRKQFDSVHGSVTSLANEIENVSLESESVKQLLQQEIEHLQERNMACVQVNERLLDLVKRKEADIEEYQLKETTLKEELKRLKAITDNQIQTLNKQNETIRNELLHTSQELRKEKSQLAYVEKVEEAMRSNVASLSESNDKLMDQVQQLKTENEKLLAKLNHLKSQHADDVKKLEDRVERSRLELEESRKLLKDSNSKEKNLQNELKDCKDELQRMKMQNAALEKERNSQRQEHKRMEELWSSKLSQVSAHLLSIEEITKRQEEKIESEQQEFMKRLQEKDNKIHQLEKEIQLLKKKSATASSMETTLTEELRLHNNRLEMKISSLEKDIASFVNDATESAKQMRLLKEEKASLNAVLSQVKIQLATCQSDKEAIRLALTKRIDEYEKTIKELHDQLVINIEYLHSSKMTLQELENQNSLVTALKKQLEEKTIENAKLERHNVFIETKYEEQVKSLEKKFIEITNELVELKKHHEKVTRDTNNNSKLAKSEISSFVSKEFIHKLPLGDDTQSLKQALYQAQIKLKQAEALGHDLEVSQNENQHLAKMYAKEKNKVLLLEKEIDKLKNNNVTEQKQQV</sequence>
<evidence type="ECO:0000256" key="2">
    <source>
        <dbReference type="SAM" id="MobiDB-lite"/>
    </source>
</evidence>
<gene>
    <name evidence="3" type="ORF">FDP41_001369</name>
</gene>
<evidence type="ECO:0000256" key="1">
    <source>
        <dbReference type="SAM" id="Coils"/>
    </source>
</evidence>
<keyword evidence="4" id="KW-1185">Reference proteome</keyword>
<feature type="coiled-coil region" evidence="1">
    <location>
        <begin position="781"/>
        <end position="822"/>
    </location>
</feature>
<feature type="compositionally biased region" description="Basic and acidic residues" evidence="2">
    <location>
        <begin position="1"/>
        <end position="11"/>
    </location>
</feature>
<feature type="region of interest" description="Disordered" evidence="2">
    <location>
        <begin position="334"/>
        <end position="357"/>
    </location>
</feature>
<feature type="compositionally biased region" description="Polar residues" evidence="2">
    <location>
        <begin position="29"/>
        <end position="39"/>
    </location>
</feature>
<feature type="coiled-coil region" evidence="1">
    <location>
        <begin position="1039"/>
        <end position="1489"/>
    </location>
</feature>
<feature type="compositionally biased region" description="Acidic residues" evidence="2">
    <location>
        <begin position="233"/>
        <end position="251"/>
    </location>
</feature>
<organism evidence="3 4">
    <name type="scientific">Naegleria fowleri</name>
    <name type="common">Brain eating amoeba</name>
    <dbReference type="NCBI Taxonomy" id="5763"/>
    <lineage>
        <taxon>Eukaryota</taxon>
        <taxon>Discoba</taxon>
        <taxon>Heterolobosea</taxon>
        <taxon>Tetramitia</taxon>
        <taxon>Eutetramitia</taxon>
        <taxon>Vahlkampfiidae</taxon>
        <taxon>Naegleria</taxon>
    </lineage>
</organism>
<reference evidence="3 4" key="1">
    <citation type="journal article" date="2019" name="Sci. Rep.">
        <title>Nanopore sequencing improves the draft genome of the human pathogenic amoeba Naegleria fowleri.</title>
        <authorList>
            <person name="Liechti N."/>
            <person name="Schurch N."/>
            <person name="Bruggmann R."/>
            <person name="Wittwer M."/>
        </authorList>
    </citation>
    <scope>NUCLEOTIDE SEQUENCE [LARGE SCALE GENOMIC DNA]</scope>
    <source>
        <strain evidence="3 4">ATCC 30894</strain>
    </source>
</reference>
<feature type="region of interest" description="Disordered" evidence="2">
    <location>
        <begin position="421"/>
        <end position="489"/>
    </location>
</feature>
<protein>
    <submittedName>
        <fullName evidence="3">Uncharacterized protein</fullName>
    </submittedName>
</protein>
<dbReference type="OrthoDB" id="10464227at2759"/>
<evidence type="ECO:0000313" key="3">
    <source>
        <dbReference type="EMBL" id="KAF0979701.1"/>
    </source>
</evidence>
<dbReference type="EMBL" id="VFQX01000023">
    <property type="protein sequence ID" value="KAF0979701.1"/>
    <property type="molecule type" value="Genomic_DNA"/>
</dbReference>
<feature type="coiled-coil region" evidence="1">
    <location>
        <begin position="1550"/>
        <end position="1591"/>
    </location>
</feature>
<feature type="region of interest" description="Disordered" evidence="2">
    <location>
        <begin position="1"/>
        <end position="92"/>
    </location>
</feature>
<feature type="compositionally biased region" description="Basic and acidic residues" evidence="2">
    <location>
        <begin position="448"/>
        <end position="477"/>
    </location>
</feature>
<keyword evidence="1" id="KW-0175">Coiled coil</keyword>
<dbReference type="VEuPathDB" id="AmoebaDB:FDP41_001369"/>
<dbReference type="VEuPathDB" id="AmoebaDB:NfTy_029810"/>
<feature type="region of interest" description="Disordered" evidence="2">
    <location>
        <begin position="121"/>
        <end position="251"/>
    </location>
</feature>
<feature type="compositionally biased region" description="Low complexity" evidence="2">
    <location>
        <begin position="427"/>
        <end position="438"/>
    </location>
</feature>
<name>A0A6A5BYT6_NAEFO</name>
<feature type="compositionally biased region" description="Basic and acidic residues" evidence="2">
    <location>
        <begin position="188"/>
        <end position="201"/>
    </location>
</feature>
<feature type="compositionally biased region" description="Basic and acidic residues" evidence="2">
    <location>
        <begin position="156"/>
        <end position="178"/>
    </location>
</feature>
<feature type="compositionally biased region" description="Polar residues" evidence="2">
    <location>
        <begin position="46"/>
        <end position="58"/>
    </location>
</feature>
<evidence type="ECO:0000313" key="4">
    <source>
        <dbReference type="Proteomes" id="UP000444721"/>
    </source>
</evidence>
<feature type="compositionally biased region" description="Polar residues" evidence="2">
    <location>
        <begin position="222"/>
        <end position="231"/>
    </location>
</feature>
<feature type="coiled-coil region" evidence="1">
    <location>
        <begin position="572"/>
        <end position="701"/>
    </location>
</feature>
<dbReference type="VEuPathDB" id="AmoebaDB:NF0080890"/>